<feature type="signal peptide" evidence="1">
    <location>
        <begin position="1"/>
        <end position="16"/>
    </location>
</feature>
<gene>
    <name evidence="2" type="primary">Acey_s0026.g1459</name>
    <name evidence="2" type="ORF">Y032_0026g1459</name>
</gene>
<protein>
    <submittedName>
        <fullName evidence="2">Uncharacterized protein</fullName>
    </submittedName>
</protein>
<sequence length="69" mass="7726">MYVTLLLLIIIALSSPKEVRLSRKCGWDTSNITERLLGTRLKRPPPVGGDVVVWTRGDGPIDDPRIRDV</sequence>
<evidence type="ECO:0000313" key="2">
    <source>
        <dbReference type="EMBL" id="EYC18929.1"/>
    </source>
</evidence>
<keyword evidence="3" id="KW-1185">Reference proteome</keyword>
<reference evidence="3" key="1">
    <citation type="journal article" date="2015" name="Nat. Genet.">
        <title>The genome and transcriptome of the zoonotic hookworm Ancylostoma ceylanicum identify infection-specific gene families.</title>
        <authorList>
            <person name="Schwarz E.M."/>
            <person name="Hu Y."/>
            <person name="Antoshechkin I."/>
            <person name="Miller M.M."/>
            <person name="Sternberg P.W."/>
            <person name="Aroian R.V."/>
        </authorList>
    </citation>
    <scope>NUCLEOTIDE SEQUENCE</scope>
    <source>
        <strain evidence="3">HY135</strain>
    </source>
</reference>
<dbReference type="Proteomes" id="UP000024635">
    <property type="component" value="Unassembled WGS sequence"/>
</dbReference>
<evidence type="ECO:0000256" key="1">
    <source>
        <dbReference type="SAM" id="SignalP"/>
    </source>
</evidence>
<accession>A0A016UU14</accession>
<organism evidence="2 3">
    <name type="scientific">Ancylostoma ceylanicum</name>
    <dbReference type="NCBI Taxonomy" id="53326"/>
    <lineage>
        <taxon>Eukaryota</taxon>
        <taxon>Metazoa</taxon>
        <taxon>Ecdysozoa</taxon>
        <taxon>Nematoda</taxon>
        <taxon>Chromadorea</taxon>
        <taxon>Rhabditida</taxon>
        <taxon>Rhabditina</taxon>
        <taxon>Rhabditomorpha</taxon>
        <taxon>Strongyloidea</taxon>
        <taxon>Ancylostomatidae</taxon>
        <taxon>Ancylostomatinae</taxon>
        <taxon>Ancylostoma</taxon>
    </lineage>
</organism>
<name>A0A016UU14_9BILA</name>
<evidence type="ECO:0000313" key="3">
    <source>
        <dbReference type="Proteomes" id="UP000024635"/>
    </source>
</evidence>
<keyword evidence="1" id="KW-0732">Signal</keyword>
<dbReference type="AlphaFoldDB" id="A0A016UU14"/>
<comment type="caution">
    <text evidence="2">The sequence shown here is derived from an EMBL/GenBank/DDBJ whole genome shotgun (WGS) entry which is preliminary data.</text>
</comment>
<feature type="chain" id="PRO_5001488671" evidence="1">
    <location>
        <begin position="17"/>
        <end position="69"/>
    </location>
</feature>
<proteinExistence type="predicted"/>
<dbReference type="EMBL" id="JARK01001362">
    <property type="protein sequence ID" value="EYC18929.1"/>
    <property type="molecule type" value="Genomic_DNA"/>
</dbReference>